<dbReference type="AlphaFoldDB" id="A0A139IGB9"/>
<evidence type="ECO:0000313" key="2">
    <source>
        <dbReference type="Proteomes" id="UP000073492"/>
    </source>
</evidence>
<reference evidence="1 2" key="1">
    <citation type="submission" date="2015-07" db="EMBL/GenBank/DDBJ databases">
        <title>Comparative genomics of the Sigatoka disease complex on banana suggests a link between parallel evolutionary changes in Pseudocercospora fijiensis and Pseudocercospora eumusae and increased virulence on the banana host.</title>
        <authorList>
            <person name="Chang T.-C."/>
            <person name="Salvucci A."/>
            <person name="Crous P.W."/>
            <person name="Stergiopoulos I."/>
        </authorList>
    </citation>
    <scope>NUCLEOTIDE SEQUENCE [LARGE SCALE GENOMIC DNA]</scope>
    <source>
        <strain evidence="1 2">CBS 116634</strain>
    </source>
</reference>
<proteinExistence type="predicted"/>
<comment type="caution">
    <text evidence="1">The sequence shown here is derived from an EMBL/GenBank/DDBJ whole genome shotgun (WGS) entry which is preliminary data.</text>
</comment>
<name>A0A139IGB9_9PEZI</name>
<keyword evidence="2" id="KW-1185">Reference proteome</keyword>
<dbReference type="Proteomes" id="UP000073492">
    <property type="component" value="Unassembled WGS sequence"/>
</dbReference>
<sequence length="156" mass="17763">MLDEDDEAFDRQSKGAAFRYVCMKIPARARNCQWSNLISEFSSERANHGTAWVLFAEQRDTLLLGQKLSLIDSHVHDAILELAIPPNLILELEWAKKINWSSHGLEQSWETAVSAVSTVQPSFERISFILIKVFRCRGRNSLLNERESSRAATKTT</sequence>
<gene>
    <name evidence="1" type="ORF">AC579_8506</name>
</gene>
<evidence type="ECO:0000313" key="1">
    <source>
        <dbReference type="EMBL" id="KXT13586.1"/>
    </source>
</evidence>
<organism evidence="1 2">
    <name type="scientific">Pseudocercospora musae</name>
    <dbReference type="NCBI Taxonomy" id="113226"/>
    <lineage>
        <taxon>Eukaryota</taxon>
        <taxon>Fungi</taxon>
        <taxon>Dikarya</taxon>
        <taxon>Ascomycota</taxon>
        <taxon>Pezizomycotina</taxon>
        <taxon>Dothideomycetes</taxon>
        <taxon>Dothideomycetidae</taxon>
        <taxon>Mycosphaerellales</taxon>
        <taxon>Mycosphaerellaceae</taxon>
        <taxon>Pseudocercospora</taxon>
    </lineage>
</organism>
<protein>
    <submittedName>
        <fullName evidence="1">Uncharacterized protein</fullName>
    </submittedName>
</protein>
<accession>A0A139IGB9</accession>
<dbReference type="EMBL" id="LFZO01000110">
    <property type="protein sequence ID" value="KXT13586.1"/>
    <property type="molecule type" value="Genomic_DNA"/>
</dbReference>